<comment type="caution">
    <text evidence="2">The sequence shown here is derived from an EMBL/GenBank/DDBJ whole genome shotgun (WGS) entry which is preliminary data.</text>
</comment>
<protein>
    <submittedName>
        <fullName evidence="2">SAP30-binding protein</fullName>
    </submittedName>
</protein>
<dbReference type="OrthoDB" id="1714508at2759"/>
<dbReference type="InterPro" id="IPR012479">
    <property type="entry name" value="SAP30BP"/>
</dbReference>
<dbReference type="GO" id="GO:0005634">
    <property type="term" value="C:nucleus"/>
    <property type="evidence" value="ECO:0007669"/>
    <property type="project" value="TreeGrafter"/>
</dbReference>
<feature type="compositionally biased region" description="Polar residues" evidence="1">
    <location>
        <begin position="1"/>
        <end position="12"/>
    </location>
</feature>
<gene>
    <name evidence="2" type="primary">SAP30BP</name>
    <name evidence="2" type="ORF">Anas_01235</name>
</gene>
<sequence length="285" mass="32216">MSLNQLTANYTDSEGEDENPKNISISSDDYHISESKDAAKETPNSMESRESSGNTPKKAVNRLVSYANEDDDDDDHTFYKNNEDHEDSDEILNSEPMDTETEDGEEEKSSDFKDLGVKLPSAPAGKCSAQLQDKVTHFINRIKDGNMDWNRKIQNTKDFRNPSIYEKLIDHLGLDEMGSNYPLEMFDPHCWGKESYYDEISRVQKEEMDRREKERKEKTKVDIISGTKKPPEEEAKKRKSRFDQAAPGNPVAVIKNSVPPPTLTSVPSGNKTTISAFGSLKKAKI</sequence>
<feature type="compositionally biased region" description="Basic and acidic residues" evidence="1">
    <location>
        <begin position="28"/>
        <end position="40"/>
    </location>
</feature>
<name>A0A5N5TMB7_9CRUS</name>
<feature type="region of interest" description="Disordered" evidence="1">
    <location>
        <begin position="1"/>
        <end position="115"/>
    </location>
</feature>
<feature type="compositionally biased region" description="Basic and acidic residues" evidence="1">
    <location>
        <begin position="207"/>
        <end position="221"/>
    </location>
</feature>
<dbReference type="Proteomes" id="UP000326759">
    <property type="component" value="Unassembled WGS sequence"/>
</dbReference>
<dbReference type="EMBL" id="SEYY01000417">
    <property type="protein sequence ID" value="KAB7507324.1"/>
    <property type="molecule type" value="Genomic_DNA"/>
</dbReference>
<dbReference type="PANTHER" id="PTHR13464:SF0">
    <property type="entry name" value="SAP30-BINDING PROTEIN"/>
    <property type="match status" value="1"/>
</dbReference>
<dbReference type="AlphaFoldDB" id="A0A5N5TMB7"/>
<proteinExistence type="predicted"/>
<reference evidence="2 3" key="1">
    <citation type="journal article" date="2019" name="PLoS Biol.">
        <title>Sex chromosomes control vertical transmission of feminizing Wolbachia symbionts in an isopod.</title>
        <authorList>
            <person name="Becking T."/>
            <person name="Chebbi M.A."/>
            <person name="Giraud I."/>
            <person name="Moumen B."/>
            <person name="Laverre T."/>
            <person name="Caubet Y."/>
            <person name="Peccoud J."/>
            <person name="Gilbert C."/>
            <person name="Cordaux R."/>
        </authorList>
    </citation>
    <scope>NUCLEOTIDE SEQUENCE [LARGE SCALE GENOMIC DNA]</scope>
    <source>
        <strain evidence="2">ANa2</strain>
        <tissue evidence="2">Whole body excluding digestive tract and cuticle</tissue>
    </source>
</reference>
<dbReference type="Pfam" id="PF07818">
    <property type="entry name" value="HCNGP"/>
    <property type="match status" value="1"/>
</dbReference>
<evidence type="ECO:0000313" key="2">
    <source>
        <dbReference type="EMBL" id="KAB7507324.1"/>
    </source>
</evidence>
<organism evidence="2 3">
    <name type="scientific">Armadillidium nasatum</name>
    <dbReference type="NCBI Taxonomy" id="96803"/>
    <lineage>
        <taxon>Eukaryota</taxon>
        <taxon>Metazoa</taxon>
        <taxon>Ecdysozoa</taxon>
        <taxon>Arthropoda</taxon>
        <taxon>Crustacea</taxon>
        <taxon>Multicrustacea</taxon>
        <taxon>Malacostraca</taxon>
        <taxon>Eumalacostraca</taxon>
        <taxon>Peracarida</taxon>
        <taxon>Isopoda</taxon>
        <taxon>Oniscidea</taxon>
        <taxon>Crinocheta</taxon>
        <taxon>Armadillidiidae</taxon>
        <taxon>Armadillidium</taxon>
    </lineage>
</organism>
<feature type="region of interest" description="Disordered" evidence="1">
    <location>
        <begin position="207"/>
        <end position="285"/>
    </location>
</feature>
<keyword evidence="3" id="KW-1185">Reference proteome</keyword>
<feature type="compositionally biased region" description="Polar residues" evidence="1">
    <location>
        <begin position="42"/>
        <end position="55"/>
    </location>
</feature>
<accession>A0A5N5TMB7</accession>
<dbReference type="PANTHER" id="PTHR13464">
    <property type="entry name" value="TRANSCRIPTIONAL REGULATOR PROTEIN HCNGP"/>
    <property type="match status" value="1"/>
</dbReference>
<evidence type="ECO:0000313" key="3">
    <source>
        <dbReference type="Proteomes" id="UP000326759"/>
    </source>
</evidence>
<dbReference type="GO" id="GO:0006355">
    <property type="term" value="P:regulation of DNA-templated transcription"/>
    <property type="evidence" value="ECO:0007669"/>
    <property type="project" value="InterPro"/>
</dbReference>
<evidence type="ECO:0000256" key="1">
    <source>
        <dbReference type="SAM" id="MobiDB-lite"/>
    </source>
</evidence>
<feature type="compositionally biased region" description="Acidic residues" evidence="1">
    <location>
        <begin position="84"/>
        <end position="106"/>
    </location>
</feature>